<reference evidence="3 4" key="1">
    <citation type="submission" date="2017-07" db="EMBL/GenBank/DDBJ databases">
        <title>Brachybacterium sp. VR2415.</title>
        <authorList>
            <person name="Tak E.J."/>
            <person name="Bae J.-W."/>
        </authorList>
    </citation>
    <scope>NUCLEOTIDE SEQUENCE [LARGE SCALE GENOMIC DNA]</scope>
    <source>
        <strain evidence="3 4">VR2415</strain>
        <plasmid evidence="4">unnamed1 sequence</plasmid>
    </source>
</reference>
<accession>A0A220UHU9</accession>
<keyword evidence="1" id="KW-0812">Transmembrane</keyword>
<dbReference type="KEGG" id="brv:CFK39_15625"/>
<geneLocation type="plasmid" evidence="4">
    <name>unnamed1 sequence</name>
</geneLocation>
<name>A0A220UHU9_9MICO</name>
<feature type="domain" description="Putative Flp pilus-assembly TadG-like N-terminal" evidence="2">
    <location>
        <begin position="13"/>
        <end position="57"/>
    </location>
</feature>
<evidence type="ECO:0000313" key="3">
    <source>
        <dbReference type="EMBL" id="ASK67273.1"/>
    </source>
</evidence>
<sequence length="141" mass="14371">MTRIRKQLERGEVSELAIVIVVALFLVIGLVVDGGAKMNAAAEASATAQDAARVGAQPLESLPSDTQPAQLSASGAATAAESYLAQAGATGSARVIDPTTIEVTVTSSEDTVFLGLIGIHSVSATRTARVDLIQGQTEVLP</sequence>
<keyword evidence="1" id="KW-0472">Membrane</keyword>
<evidence type="ECO:0000313" key="4">
    <source>
        <dbReference type="Proteomes" id="UP000198398"/>
    </source>
</evidence>
<keyword evidence="3" id="KW-0614">Plasmid</keyword>
<proteinExistence type="predicted"/>
<evidence type="ECO:0000259" key="2">
    <source>
        <dbReference type="Pfam" id="PF13400"/>
    </source>
</evidence>
<feature type="transmembrane region" description="Helical" evidence="1">
    <location>
        <begin position="12"/>
        <end position="32"/>
    </location>
</feature>
<dbReference type="Pfam" id="PF13400">
    <property type="entry name" value="Tad"/>
    <property type="match status" value="1"/>
</dbReference>
<dbReference type="AlphaFoldDB" id="A0A220UHU9"/>
<dbReference type="EMBL" id="CP022317">
    <property type="protein sequence ID" value="ASK67273.1"/>
    <property type="molecule type" value="Genomic_DNA"/>
</dbReference>
<keyword evidence="1" id="KW-1133">Transmembrane helix</keyword>
<dbReference type="InterPro" id="IPR028087">
    <property type="entry name" value="Tad_N"/>
</dbReference>
<keyword evidence="4" id="KW-1185">Reference proteome</keyword>
<evidence type="ECO:0000256" key="1">
    <source>
        <dbReference type="SAM" id="Phobius"/>
    </source>
</evidence>
<protein>
    <recommendedName>
        <fullName evidence="2">Putative Flp pilus-assembly TadG-like N-terminal domain-containing protein</fullName>
    </recommendedName>
</protein>
<organism evidence="3 4">
    <name type="scientific">Brachybacterium avium</name>
    <dbReference type="NCBI Taxonomy" id="2017485"/>
    <lineage>
        <taxon>Bacteria</taxon>
        <taxon>Bacillati</taxon>
        <taxon>Actinomycetota</taxon>
        <taxon>Actinomycetes</taxon>
        <taxon>Micrococcales</taxon>
        <taxon>Dermabacteraceae</taxon>
        <taxon>Brachybacterium</taxon>
    </lineage>
</organism>
<dbReference type="OrthoDB" id="3853888at2"/>
<dbReference type="RefSeq" id="WP_089066504.1">
    <property type="nucleotide sequence ID" value="NZ_CP022317.1"/>
</dbReference>
<dbReference type="Proteomes" id="UP000198398">
    <property type="component" value="Plasmid unnamed1"/>
</dbReference>
<gene>
    <name evidence="3" type="ORF">CFK39_15625</name>
</gene>